<dbReference type="Gene3D" id="3.50.30.30">
    <property type="match status" value="1"/>
</dbReference>
<keyword evidence="5" id="KW-0732">Signal</keyword>
<organism evidence="14 15">
    <name type="scientific">Glycomyces paridis</name>
    <dbReference type="NCBI Taxonomy" id="2126555"/>
    <lineage>
        <taxon>Bacteria</taxon>
        <taxon>Bacillati</taxon>
        <taxon>Actinomycetota</taxon>
        <taxon>Actinomycetes</taxon>
        <taxon>Glycomycetales</taxon>
        <taxon>Glycomycetaceae</taxon>
        <taxon>Glycomyces</taxon>
    </lineage>
</organism>
<dbReference type="InterPro" id="IPR003137">
    <property type="entry name" value="PA_domain"/>
</dbReference>
<dbReference type="PANTHER" id="PTHR43806:SF11">
    <property type="entry name" value="CEREVISIN-RELATED"/>
    <property type="match status" value="1"/>
</dbReference>
<evidence type="ECO:0000256" key="9">
    <source>
        <dbReference type="PROSITE-ProRule" id="PRU01240"/>
    </source>
</evidence>
<evidence type="ECO:0000256" key="11">
    <source>
        <dbReference type="SAM" id="MobiDB-lite"/>
    </source>
</evidence>
<evidence type="ECO:0000259" key="13">
    <source>
        <dbReference type="Pfam" id="PF02225"/>
    </source>
</evidence>
<evidence type="ECO:0000256" key="3">
    <source>
        <dbReference type="ARBA" id="ARBA00022525"/>
    </source>
</evidence>
<dbReference type="CDD" id="cd07489">
    <property type="entry name" value="Peptidases_S8_5"/>
    <property type="match status" value="1"/>
</dbReference>
<dbReference type="InterPro" id="IPR046450">
    <property type="entry name" value="PA_dom_sf"/>
</dbReference>
<dbReference type="PROSITE" id="PS51892">
    <property type="entry name" value="SUBTILASE"/>
    <property type="match status" value="1"/>
</dbReference>
<dbReference type="AlphaFoldDB" id="A0A4S8P948"/>
<evidence type="ECO:0000256" key="10">
    <source>
        <dbReference type="RuleBase" id="RU003355"/>
    </source>
</evidence>
<evidence type="ECO:0000256" key="1">
    <source>
        <dbReference type="ARBA" id="ARBA00011073"/>
    </source>
</evidence>
<keyword evidence="6 9" id="KW-0378">Hydrolase</keyword>
<dbReference type="Pfam" id="PF02225">
    <property type="entry name" value="PA"/>
    <property type="match status" value="1"/>
</dbReference>
<dbReference type="Proteomes" id="UP000305792">
    <property type="component" value="Unassembled WGS sequence"/>
</dbReference>
<gene>
    <name evidence="14" type="ORF">E9998_17390</name>
</gene>
<protein>
    <submittedName>
        <fullName evidence="14">Peptidase S8</fullName>
    </submittedName>
</protein>
<feature type="domain" description="Peptidase S8/S53" evidence="12">
    <location>
        <begin position="162"/>
        <end position="582"/>
    </location>
</feature>
<dbReference type="PROSITE" id="PS00136">
    <property type="entry name" value="SUBTILASE_ASP"/>
    <property type="match status" value="1"/>
</dbReference>
<dbReference type="InterPro" id="IPR022398">
    <property type="entry name" value="Peptidase_S8_His-AS"/>
</dbReference>
<feature type="active site" description="Charge relay system" evidence="8 9">
    <location>
        <position position="526"/>
    </location>
</feature>
<dbReference type="PANTHER" id="PTHR43806">
    <property type="entry name" value="PEPTIDASE S8"/>
    <property type="match status" value="1"/>
</dbReference>
<dbReference type="PRINTS" id="PR00723">
    <property type="entry name" value="SUBTILISIN"/>
</dbReference>
<comment type="caution">
    <text evidence="14">The sequence shown here is derived from an EMBL/GenBank/DDBJ whole genome shotgun (WGS) entry which is preliminary data.</text>
</comment>
<dbReference type="InterPro" id="IPR023827">
    <property type="entry name" value="Peptidase_S8_Asp-AS"/>
</dbReference>
<dbReference type="GO" id="GO:0004252">
    <property type="term" value="F:serine-type endopeptidase activity"/>
    <property type="evidence" value="ECO:0007669"/>
    <property type="project" value="UniProtKB-UniRule"/>
</dbReference>
<sequence length="852" mass="88878">MPGLSAFARRTSDRRAAPPERRTGRLRPLRPWLAAALALPLFASSSTAAQANGEDEPTRVWLVELAAGADASALDAAASGLDYTLRHDFERVWNGVSVEADPAVARRLERLDLVEEVWSDVVFTGPARVGTDPELEAGRVPELAQAIATTRADEAHERGITGEGVRVGVIDTGVDYTHPDLGGCFGTGCRVAYGTDFVGDDFDSDDPEHAEPRPDDDPADCGGHGTHVAGIVGANGQVTGVAPDAVIGAYRVFGCEGSTSAEVILQALEAALDDGMDVVNLSLGQSFQWPGYPTAKAADRLTEEGVTVVASMGNDGEAGVFSGSAPGVGEDVIAVASTDNPAQRMDAAFVAALDRSVGYKSIGDVADPEPGTATDPLAWFGRACADDAAEADIAGKAALIVRGECTFKEKYERAVDEGATAVVVYNDRSGPFGGAGVDDLGVPLVGVTDTDGEALREAAADGDAVLEFGGDTVLVDLPRGGYASSFSAYGPAPDLAFKPDLAAPGGGIWSTVPVADGSYESLSGTSMSSPHVAGAAALLLQAEPRLEPGEVRTRLANSATPVVWGDDPELGEYEAAHRQGTGVIDVVAALDAEARLLPTGVNVGDGTGARTFTLTLTSDAYSVQDYDLEHRATTATTGDERAPDFVATEPEVTFEPSHLRLYPGQSATVDVTVEPGADLPEGTVFGGRITAVPEGGGTTLTAAYSGYQGDYLAIPVLAHPDYPRLGAVVGQDPETHQFEYRDLDEGETFSLAEGPDLAALVYLGHQVAAMEVSLANTATGEVVRWERETFLPRSPGPDDAVGIHLEDLVAQRPNALEAGEWTLEVRVLKALGDEADPDHWEQWTSPAFTLTD</sequence>
<dbReference type="Gene3D" id="3.40.50.200">
    <property type="entry name" value="Peptidase S8/S53 domain"/>
    <property type="match status" value="1"/>
</dbReference>
<feature type="compositionally biased region" description="Basic and acidic residues" evidence="11">
    <location>
        <begin position="207"/>
        <end position="216"/>
    </location>
</feature>
<feature type="compositionally biased region" description="Basic and acidic residues" evidence="11">
    <location>
        <begin position="10"/>
        <end position="23"/>
    </location>
</feature>
<dbReference type="GO" id="GO:0006508">
    <property type="term" value="P:proteolysis"/>
    <property type="evidence" value="ECO:0007669"/>
    <property type="project" value="UniProtKB-KW"/>
</dbReference>
<dbReference type="InterPro" id="IPR015500">
    <property type="entry name" value="Peptidase_S8_subtilisin-rel"/>
</dbReference>
<dbReference type="InterPro" id="IPR034187">
    <property type="entry name" value="Peptidases_S8_5"/>
</dbReference>
<comment type="similarity">
    <text evidence="1 9 10">Belongs to the peptidase S8 family.</text>
</comment>
<dbReference type="InterPro" id="IPR036852">
    <property type="entry name" value="Peptidase_S8/S53_dom_sf"/>
</dbReference>
<keyword evidence="3" id="KW-0964">Secreted</keyword>
<proteinExistence type="inferred from homology"/>
<evidence type="ECO:0000256" key="7">
    <source>
        <dbReference type="ARBA" id="ARBA00022825"/>
    </source>
</evidence>
<accession>A0A4S8P948</accession>
<feature type="region of interest" description="Disordered" evidence="11">
    <location>
        <begin position="200"/>
        <end position="224"/>
    </location>
</feature>
<evidence type="ECO:0000256" key="5">
    <source>
        <dbReference type="ARBA" id="ARBA00022729"/>
    </source>
</evidence>
<dbReference type="InterPro" id="IPR050131">
    <property type="entry name" value="Peptidase_S8_subtilisin-like"/>
</dbReference>
<evidence type="ECO:0000259" key="12">
    <source>
        <dbReference type="Pfam" id="PF00082"/>
    </source>
</evidence>
<feature type="active site" description="Charge relay system" evidence="8 9">
    <location>
        <position position="224"/>
    </location>
</feature>
<feature type="region of interest" description="Disordered" evidence="11">
    <location>
        <begin position="1"/>
        <end position="25"/>
    </location>
</feature>
<feature type="domain" description="PA" evidence="13">
    <location>
        <begin position="383"/>
        <end position="455"/>
    </location>
</feature>
<dbReference type="InterPro" id="IPR000209">
    <property type="entry name" value="Peptidase_S8/S53_dom"/>
</dbReference>
<dbReference type="SUPFAM" id="SSF52025">
    <property type="entry name" value="PA domain"/>
    <property type="match status" value="1"/>
</dbReference>
<evidence type="ECO:0000313" key="15">
    <source>
        <dbReference type="Proteomes" id="UP000305792"/>
    </source>
</evidence>
<evidence type="ECO:0000256" key="8">
    <source>
        <dbReference type="PIRSR" id="PIRSR615500-1"/>
    </source>
</evidence>
<reference evidence="14 15" key="1">
    <citation type="journal article" date="2018" name="Int. J. Syst. Evol. Microbiol.">
        <title>Glycomyces paridis sp. nov., isolated from the medicinal plant Paris polyphylla.</title>
        <authorList>
            <person name="Fang X.M."/>
            <person name="Bai J.L."/>
            <person name="Su J."/>
            <person name="Zhao L.L."/>
            <person name="Liu H.Y."/>
            <person name="Ma B.P."/>
            <person name="Zhang Y.Q."/>
            <person name="Yu L.Y."/>
        </authorList>
    </citation>
    <scope>NUCLEOTIDE SEQUENCE [LARGE SCALE GENOMIC DNA]</scope>
    <source>
        <strain evidence="14 15">CPCC 204357</strain>
    </source>
</reference>
<dbReference type="PROSITE" id="PS00138">
    <property type="entry name" value="SUBTILASE_SER"/>
    <property type="match status" value="1"/>
</dbReference>
<evidence type="ECO:0000313" key="14">
    <source>
        <dbReference type="EMBL" id="THV26760.1"/>
    </source>
</evidence>
<dbReference type="Pfam" id="PF00082">
    <property type="entry name" value="Peptidase_S8"/>
    <property type="match status" value="1"/>
</dbReference>
<keyword evidence="2" id="KW-0134">Cell wall</keyword>
<dbReference type="InterPro" id="IPR023828">
    <property type="entry name" value="Peptidase_S8_Ser-AS"/>
</dbReference>
<keyword evidence="4 9" id="KW-0645">Protease</keyword>
<keyword evidence="15" id="KW-1185">Reference proteome</keyword>
<dbReference type="OrthoDB" id="614750at2"/>
<dbReference type="SUPFAM" id="SSF52743">
    <property type="entry name" value="Subtilisin-like"/>
    <property type="match status" value="1"/>
</dbReference>
<dbReference type="RefSeq" id="WP_136530956.1">
    <property type="nucleotide sequence ID" value="NZ_STGX01000013.1"/>
</dbReference>
<keyword evidence="7 9" id="KW-0720">Serine protease</keyword>
<evidence type="ECO:0000256" key="4">
    <source>
        <dbReference type="ARBA" id="ARBA00022670"/>
    </source>
</evidence>
<dbReference type="PROSITE" id="PS00137">
    <property type="entry name" value="SUBTILASE_HIS"/>
    <property type="match status" value="1"/>
</dbReference>
<feature type="active site" description="Charge relay system" evidence="8 9">
    <location>
        <position position="171"/>
    </location>
</feature>
<dbReference type="EMBL" id="STGX01000013">
    <property type="protein sequence ID" value="THV26760.1"/>
    <property type="molecule type" value="Genomic_DNA"/>
</dbReference>
<evidence type="ECO:0000256" key="6">
    <source>
        <dbReference type="ARBA" id="ARBA00022801"/>
    </source>
</evidence>
<evidence type="ECO:0000256" key="2">
    <source>
        <dbReference type="ARBA" id="ARBA00022512"/>
    </source>
</evidence>
<name>A0A4S8P948_9ACTN</name>